<comment type="cofactor">
    <cofactor evidence="8">
        <name>a divalent metal cation</name>
        <dbReference type="ChEBI" id="CHEBI:60240"/>
    </cofactor>
    <text evidence="8">Binds 1 divalent metal cation per subunit.</text>
</comment>
<dbReference type="Proteomes" id="UP000011717">
    <property type="component" value="Unassembled WGS sequence"/>
</dbReference>
<dbReference type="Pfam" id="PF01979">
    <property type="entry name" value="Amidohydro_1"/>
    <property type="match status" value="1"/>
</dbReference>
<dbReference type="PATRIC" id="fig|1234595.3.peg.2919"/>
<evidence type="ECO:0000256" key="1">
    <source>
        <dbReference type="ARBA" id="ARBA00010716"/>
    </source>
</evidence>
<feature type="binding site" evidence="7">
    <location>
        <begin position="218"/>
        <end position="219"/>
    </location>
    <ligand>
        <name>substrate</name>
    </ligand>
</feature>
<sequence>MTDLILAGARILTDDGFLDDHALLLSGGRIERVVPISEVPADAPVRSLPGGDLVPGFIDVQVNGGGGVLFNDEPTKEGIAAIGAAHRRFGTTGFLPTLISDDLAKVERAIAAVEDAIASGIPGVLGIHIEGPFLNPAKKGIHDEAKFRRIEPDMLDMLSALRGGRTLVTLAPERAADGMIERLTERGILVCAGHTAATYKEVQPALAEGLRGFTHLFNAMTPFESRAPGVVGAALEHGDSWCGLIADGFHVHPASLRVALRAKRQDRFMLVTDAMPTVGSDRKSFMLGDKFIRAEGGRCADSDGTLAGSDLDMAAAVRNMRDLVGADYRVALRMASEYPASFLNMEDERGAIRPGLAADLVHLIEAGHVQGSWIAGVEETAA</sequence>
<feature type="binding site" evidence="7">
    <location>
        <begin position="306"/>
        <end position="308"/>
    </location>
    <ligand>
        <name>substrate</name>
    </ligand>
</feature>
<reference evidence="10 11" key="1">
    <citation type="journal article" date="2013" name="Genome Announc.">
        <title>Draft Genome Sequence of Strain JLT2015T, Belonging to the Family Sphingomonadaceae of the Alphaproteobacteria.</title>
        <authorList>
            <person name="Tang K."/>
            <person name="Liu K."/>
            <person name="Li S."/>
            <person name="Jiao N."/>
        </authorList>
    </citation>
    <scope>NUCLEOTIDE SEQUENCE [LARGE SCALE GENOMIC DNA]</scope>
    <source>
        <strain evidence="10 11">JLT2015</strain>
    </source>
</reference>
<keyword evidence="4 5" id="KW-0119">Carbohydrate metabolism</keyword>
<feature type="binding site" evidence="7">
    <location>
        <position position="250"/>
    </location>
    <ligand>
        <name>substrate</name>
    </ligand>
</feature>
<dbReference type="GO" id="GO:0008448">
    <property type="term" value="F:N-acetylglucosamine-6-phosphate deacetylase activity"/>
    <property type="evidence" value="ECO:0007669"/>
    <property type="project" value="InterPro"/>
</dbReference>
<keyword evidence="11" id="KW-1185">Reference proteome</keyword>
<dbReference type="PANTHER" id="PTHR11113:SF14">
    <property type="entry name" value="N-ACETYLGLUCOSAMINE-6-PHOSPHATE DEACETYLASE"/>
    <property type="match status" value="1"/>
</dbReference>
<dbReference type="Gene3D" id="2.30.40.10">
    <property type="entry name" value="Urease, subunit C, domain 1"/>
    <property type="match status" value="1"/>
</dbReference>
<dbReference type="PANTHER" id="PTHR11113">
    <property type="entry name" value="N-ACETYLGLUCOSAMINE-6-PHOSPHATE DEACETYLASE"/>
    <property type="match status" value="1"/>
</dbReference>
<evidence type="ECO:0000256" key="2">
    <source>
        <dbReference type="ARBA" id="ARBA00022723"/>
    </source>
</evidence>
<evidence type="ECO:0000256" key="8">
    <source>
        <dbReference type="PIRSR" id="PIRSR038994-3"/>
    </source>
</evidence>
<feature type="binding site" evidence="8">
    <location>
        <position position="130"/>
    </location>
    <ligand>
        <name>Zn(2+)</name>
        <dbReference type="ChEBI" id="CHEBI:29105"/>
    </ligand>
</feature>
<proteinExistence type="inferred from homology"/>
<comment type="caution">
    <text evidence="10">The sequence shown here is derived from an EMBL/GenBank/DDBJ whole genome shotgun (WGS) entry which is preliminary data.</text>
</comment>
<name>M2U1K4_9SPHN</name>
<evidence type="ECO:0000256" key="5">
    <source>
        <dbReference type="PIRNR" id="PIRNR038994"/>
    </source>
</evidence>
<evidence type="ECO:0000313" key="10">
    <source>
        <dbReference type="EMBL" id="EMD81713.1"/>
    </source>
</evidence>
<gene>
    <name evidence="10" type="ORF">C725_2916</name>
</gene>
<evidence type="ECO:0000259" key="9">
    <source>
        <dbReference type="Pfam" id="PF01979"/>
    </source>
</evidence>
<feature type="binding site" evidence="7">
    <location>
        <position position="226"/>
    </location>
    <ligand>
        <name>substrate</name>
    </ligand>
</feature>
<dbReference type="SUPFAM" id="SSF51556">
    <property type="entry name" value="Metallo-dependent hydrolases"/>
    <property type="match status" value="1"/>
</dbReference>
<evidence type="ECO:0000256" key="3">
    <source>
        <dbReference type="ARBA" id="ARBA00022801"/>
    </source>
</evidence>
<dbReference type="NCBIfam" id="TIGR00221">
    <property type="entry name" value="nagA"/>
    <property type="match status" value="1"/>
</dbReference>
<keyword evidence="2 8" id="KW-0479">Metal-binding</keyword>
<evidence type="ECO:0000313" key="11">
    <source>
        <dbReference type="Proteomes" id="UP000011717"/>
    </source>
</evidence>
<evidence type="ECO:0000256" key="7">
    <source>
        <dbReference type="PIRSR" id="PIRSR038994-2"/>
    </source>
</evidence>
<feature type="active site" description="Proton donor/acceptor" evidence="6">
    <location>
        <position position="273"/>
    </location>
</feature>
<dbReference type="SUPFAM" id="SSF51338">
    <property type="entry name" value="Composite domain of metallo-dependent hydrolases"/>
    <property type="match status" value="1"/>
</dbReference>
<dbReference type="InterPro" id="IPR003764">
    <property type="entry name" value="GlcNAc_6-P_deAcase"/>
</dbReference>
<comment type="similarity">
    <text evidence="1 5">Belongs to the metallo-dependent hydrolases superfamily. NagA family.</text>
</comment>
<feature type="binding site" evidence="8">
    <location>
        <position position="194"/>
    </location>
    <ligand>
        <name>Zn(2+)</name>
        <dbReference type="ChEBI" id="CHEBI:29105"/>
    </ligand>
</feature>
<dbReference type="AlphaFoldDB" id="M2U1K4"/>
<dbReference type="PIRSF" id="PIRSF038994">
    <property type="entry name" value="NagA"/>
    <property type="match status" value="1"/>
</dbReference>
<keyword evidence="3 5" id="KW-0378">Hydrolase</keyword>
<dbReference type="InterPro" id="IPR006680">
    <property type="entry name" value="Amidohydro-rel"/>
</dbReference>
<feature type="binding site" evidence="7">
    <location>
        <position position="141"/>
    </location>
    <ligand>
        <name>substrate</name>
    </ligand>
</feature>
<feature type="domain" description="Amidohydrolase-related" evidence="9">
    <location>
        <begin position="53"/>
        <end position="363"/>
    </location>
</feature>
<dbReference type="EMBL" id="AMRV01000018">
    <property type="protein sequence ID" value="EMD81713.1"/>
    <property type="molecule type" value="Genomic_DNA"/>
</dbReference>
<evidence type="ECO:0000256" key="6">
    <source>
        <dbReference type="PIRSR" id="PIRSR038994-1"/>
    </source>
</evidence>
<accession>M2U1K4</accession>
<protein>
    <submittedName>
        <fullName evidence="10">N-acetylglucosamine-6-phosphate deacetylase</fullName>
    </submittedName>
</protein>
<dbReference type="FunFam" id="3.20.20.140:FF:000004">
    <property type="entry name" value="N-acetylglucosamine-6-phosphate deacetylase"/>
    <property type="match status" value="1"/>
</dbReference>
<dbReference type="OrthoDB" id="9776488at2"/>
<dbReference type="CDD" id="cd00854">
    <property type="entry name" value="NagA"/>
    <property type="match status" value="1"/>
</dbReference>
<feature type="binding site" evidence="8">
    <location>
        <position position="215"/>
    </location>
    <ligand>
        <name>Zn(2+)</name>
        <dbReference type="ChEBI" id="CHEBI:29105"/>
    </ligand>
</feature>
<dbReference type="InterPro" id="IPR011059">
    <property type="entry name" value="Metal-dep_hydrolase_composite"/>
</dbReference>
<dbReference type="GO" id="GO:0046872">
    <property type="term" value="F:metal ion binding"/>
    <property type="evidence" value="ECO:0007669"/>
    <property type="project" value="UniProtKB-KW"/>
</dbReference>
<organism evidence="10 11">
    <name type="scientific">Pacificimonas flava</name>
    <dbReference type="NCBI Taxonomy" id="1234595"/>
    <lineage>
        <taxon>Bacteria</taxon>
        <taxon>Pseudomonadati</taxon>
        <taxon>Pseudomonadota</taxon>
        <taxon>Alphaproteobacteria</taxon>
        <taxon>Sphingomonadales</taxon>
        <taxon>Sphingosinicellaceae</taxon>
        <taxon>Pacificimonas</taxon>
    </lineage>
</organism>
<dbReference type="Gene3D" id="3.20.20.140">
    <property type="entry name" value="Metal-dependent hydrolases"/>
    <property type="match status" value="1"/>
</dbReference>
<evidence type="ECO:0000256" key="4">
    <source>
        <dbReference type="ARBA" id="ARBA00023277"/>
    </source>
</evidence>
<dbReference type="Pfam" id="PF22643">
    <property type="entry name" value="NagA_N"/>
    <property type="match status" value="1"/>
</dbReference>
<dbReference type="InterPro" id="IPR032466">
    <property type="entry name" value="Metal_Hydrolase"/>
</dbReference>
<dbReference type="GO" id="GO:0006046">
    <property type="term" value="P:N-acetylglucosamine catabolic process"/>
    <property type="evidence" value="ECO:0007669"/>
    <property type="project" value="TreeGrafter"/>
</dbReference>
<dbReference type="RefSeq" id="WP_008603880.1">
    <property type="nucleotide sequence ID" value="NZ_AMRV01000018.1"/>
</dbReference>